<feature type="region of interest" description="Disordered" evidence="1">
    <location>
        <begin position="177"/>
        <end position="216"/>
    </location>
</feature>
<evidence type="ECO:0000256" key="1">
    <source>
        <dbReference type="SAM" id="MobiDB-lite"/>
    </source>
</evidence>
<protein>
    <submittedName>
        <fullName evidence="2">Uncharacterized protein</fullName>
    </submittedName>
</protein>
<geneLocation type="plasmid" evidence="2">
    <name>unnamed1</name>
</geneLocation>
<name>A0ABZ1YFJ4_9ACTN</name>
<feature type="region of interest" description="Disordered" evidence="1">
    <location>
        <begin position="53"/>
        <end position="85"/>
    </location>
</feature>
<dbReference type="RefSeq" id="WP_266478012.1">
    <property type="nucleotide sequence ID" value="NZ_CP109208.1"/>
</dbReference>
<reference evidence="2" key="1">
    <citation type="submission" date="2022-10" db="EMBL/GenBank/DDBJ databases">
        <title>The complete genomes of actinobacterial strains from the NBC collection.</title>
        <authorList>
            <person name="Joergensen T.S."/>
            <person name="Alvarez Arevalo M."/>
            <person name="Sterndorff E.B."/>
            <person name="Faurdal D."/>
            <person name="Vuksanovic O."/>
            <person name="Mourched A.-S."/>
            <person name="Charusanti P."/>
            <person name="Shaw S."/>
            <person name="Blin K."/>
            <person name="Weber T."/>
        </authorList>
    </citation>
    <scope>NUCLEOTIDE SEQUENCE [LARGE SCALE GENOMIC DNA]</scope>
    <source>
        <strain evidence="2">NBC 01686</strain>
        <plasmid evidence="2">unnamed1</plasmid>
    </source>
</reference>
<keyword evidence="2" id="KW-0614">Plasmid</keyword>
<gene>
    <name evidence="2" type="ORF">OIE82_34865</name>
</gene>
<dbReference type="EMBL" id="CP109208">
    <property type="protein sequence ID" value="WUU58361.1"/>
    <property type="molecule type" value="Genomic_DNA"/>
</dbReference>
<evidence type="ECO:0000313" key="2">
    <source>
        <dbReference type="EMBL" id="WUU58361.1"/>
    </source>
</evidence>
<proteinExistence type="predicted"/>
<feature type="compositionally biased region" description="Basic and acidic residues" evidence="1">
    <location>
        <begin position="202"/>
        <end position="211"/>
    </location>
</feature>
<sequence length="240" mass="27011">MTRRRRIDHAGICATYDVTPRTVDNWTGLLNFPAPSAEGDWDAQQVDTWVRQNRPQSWPGRTPAPAEPDTASPAEQPDERDDHPEAAAGATRLGKDGLARRYHMTEAGIAHWTRAKGFPAAGEDGLWDPKDVDPWVQKNRPQAWAEYTGSGPVWVKPPPEGDPGDLLDIDEYREIMGNATRGKPVGRTTMHSYKNRGQVPPPDRRPGDGKKPPVLKEMWLRKTIYDDLKKRRPGRRRETG</sequence>
<accession>A0ABZ1YFJ4</accession>
<organism evidence="2">
    <name type="scientific">Streptomyces althioticus</name>
    <dbReference type="NCBI Taxonomy" id="83380"/>
    <lineage>
        <taxon>Bacteria</taxon>
        <taxon>Bacillati</taxon>
        <taxon>Actinomycetota</taxon>
        <taxon>Actinomycetes</taxon>
        <taxon>Kitasatosporales</taxon>
        <taxon>Streptomycetaceae</taxon>
        <taxon>Streptomyces</taxon>
        <taxon>Streptomyces althioticus group</taxon>
    </lineage>
</organism>